<feature type="binding site" evidence="2">
    <location>
        <begin position="194"/>
        <end position="196"/>
    </location>
    <ligand>
        <name>substrate</name>
    </ligand>
</feature>
<feature type="binding site" evidence="2">
    <location>
        <position position="73"/>
    </location>
    <ligand>
        <name>substrate</name>
    </ligand>
</feature>
<dbReference type="FunFam" id="3.40.1180.10:FF:000001">
    <property type="entry name" value="(2E,6E)-farnesyl-diphosphate-specific ditrans,polycis-undecaprenyl-diphosphate synthase"/>
    <property type="match status" value="1"/>
</dbReference>
<keyword evidence="2" id="KW-0460">Magnesium</keyword>
<feature type="binding site" evidence="2">
    <location>
        <position position="75"/>
    </location>
    <ligand>
        <name>substrate</name>
    </ligand>
</feature>
<dbReference type="GO" id="GO:0000287">
    <property type="term" value="F:magnesium ion binding"/>
    <property type="evidence" value="ECO:0007669"/>
    <property type="project" value="UniProtKB-UniRule"/>
</dbReference>
<feature type="binding site" evidence="2">
    <location>
        <position position="188"/>
    </location>
    <ligand>
        <name>substrate</name>
    </ligand>
</feature>
<dbReference type="AlphaFoldDB" id="A0A1B7XLD3"/>
<evidence type="ECO:0000313" key="4">
    <source>
        <dbReference type="Proteomes" id="UP000091979"/>
    </source>
</evidence>
<dbReference type="Pfam" id="PF01255">
    <property type="entry name" value="Prenyltransf"/>
    <property type="match status" value="1"/>
</dbReference>
<comment type="function">
    <text evidence="2">Catalyzes the condensation of isopentenyl diphosphate (IPP) with allylic pyrophosphates generating different type of terpenoids.</text>
</comment>
<reference evidence="3 4" key="1">
    <citation type="submission" date="2015-01" db="EMBL/GenBank/DDBJ databases">
        <title>Desulfovibrio sp. JC271 draft genome sequence.</title>
        <authorList>
            <person name="Shivani Y."/>
            <person name="Subhash Y."/>
            <person name="Sasikala C."/>
            <person name="Ramana C.V."/>
        </authorList>
    </citation>
    <scope>NUCLEOTIDE SEQUENCE [LARGE SCALE GENOMIC DNA]</scope>
    <source>
        <strain evidence="3 4">JC271</strain>
    </source>
</reference>
<dbReference type="OrthoDB" id="4191603at2"/>
<dbReference type="NCBIfam" id="NF011405">
    <property type="entry name" value="PRK14830.1"/>
    <property type="match status" value="1"/>
</dbReference>
<dbReference type="InterPro" id="IPR036424">
    <property type="entry name" value="UPP_synth-like_sf"/>
</dbReference>
<dbReference type="HAMAP" id="MF_01139">
    <property type="entry name" value="ISPT"/>
    <property type="match status" value="1"/>
</dbReference>
<feature type="binding site" evidence="2">
    <location>
        <position position="37"/>
    </location>
    <ligand>
        <name>substrate</name>
    </ligand>
</feature>
<gene>
    <name evidence="3" type="ORF">SP90_02665</name>
</gene>
<dbReference type="Gene3D" id="3.40.1180.10">
    <property type="entry name" value="Decaprenyl diphosphate synthase-like"/>
    <property type="match status" value="1"/>
</dbReference>
<feature type="active site" description="Proton acceptor" evidence="2">
    <location>
        <position position="72"/>
    </location>
</feature>
<keyword evidence="2" id="KW-0479">Metal-binding</keyword>
<dbReference type="GO" id="GO:0016094">
    <property type="term" value="P:polyprenol biosynthetic process"/>
    <property type="evidence" value="ECO:0007669"/>
    <property type="project" value="TreeGrafter"/>
</dbReference>
<proteinExistence type="inferred from homology"/>
<feature type="binding site" evidence="2">
    <location>
        <position position="24"/>
    </location>
    <ligand>
        <name>Mg(2+)</name>
        <dbReference type="ChEBI" id="CHEBI:18420"/>
    </ligand>
</feature>
<feature type="binding site" evidence="2">
    <location>
        <position position="41"/>
    </location>
    <ligand>
        <name>substrate</name>
    </ligand>
</feature>
<dbReference type="PATRIC" id="fig|1560234.3.peg.1988"/>
<comment type="subunit">
    <text evidence="2">Homodimer.</text>
</comment>
<evidence type="ECO:0000256" key="2">
    <source>
        <dbReference type="HAMAP-Rule" id="MF_01139"/>
    </source>
</evidence>
<evidence type="ECO:0000313" key="3">
    <source>
        <dbReference type="EMBL" id="OBQ56316.1"/>
    </source>
</evidence>
<keyword evidence="4" id="KW-1185">Reference proteome</keyword>
<feature type="binding site" evidence="2">
    <location>
        <begin position="69"/>
        <end position="71"/>
    </location>
    <ligand>
        <name>substrate</name>
    </ligand>
</feature>
<organism evidence="3 4">
    <name type="scientific">Halodesulfovibrio spirochaetisodalis</name>
    <dbReference type="NCBI Taxonomy" id="1560234"/>
    <lineage>
        <taxon>Bacteria</taxon>
        <taxon>Pseudomonadati</taxon>
        <taxon>Thermodesulfobacteriota</taxon>
        <taxon>Desulfovibrionia</taxon>
        <taxon>Desulfovibrionales</taxon>
        <taxon>Desulfovibrionaceae</taxon>
        <taxon>Halodesulfovibrio</taxon>
    </lineage>
</organism>
<dbReference type="STRING" id="1560234.SP90_02665"/>
<dbReference type="EMBL" id="JXMS01000003">
    <property type="protein sequence ID" value="OBQ56316.1"/>
    <property type="molecule type" value="Genomic_DNA"/>
</dbReference>
<keyword evidence="1 2" id="KW-0808">Transferase</keyword>
<feature type="binding site" evidence="2">
    <location>
        <position position="207"/>
    </location>
    <ligand>
        <name>Mg(2+)</name>
        <dbReference type="ChEBI" id="CHEBI:18420"/>
    </ligand>
</feature>
<dbReference type="NCBIfam" id="TIGR00055">
    <property type="entry name" value="uppS"/>
    <property type="match status" value="1"/>
</dbReference>
<comment type="similarity">
    <text evidence="2">Belongs to the UPP synthase family.</text>
</comment>
<dbReference type="Proteomes" id="UP000091979">
    <property type="component" value="Unassembled WGS sequence"/>
</dbReference>
<feature type="active site" evidence="2">
    <location>
        <position position="24"/>
    </location>
</feature>
<feature type="binding site" evidence="2">
    <location>
        <begin position="25"/>
        <end position="28"/>
    </location>
    <ligand>
        <name>substrate</name>
    </ligand>
</feature>
<dbReference type="PANTHER" id="PTHR10291">
    <property type="entry name" value="DEHYDRODOLICHYL DIPHOSPHATE SYNTHASE FAMILY MEMBER"/>
    <property type="match status" value="1"/>
</dbReference>
<dbReference type="CDD" id="cd00475">
    <property type="entry name" value="Cis_IPPS"/>
    <property type="match status" value="1"/>
</dbReference>
<accession>A0A1B7XLD3</accession>
<feature type="binding site" evidence="2">
    <location>
        <position position="29"/>
    </location>
    <ligand>
        <name>substrate</name>
    </ligand>
</feature>
<dbReference type="PANTHER" id="PTHR10291:SF0">
    <property type="entry name" value="DEHYDRODOLICHYL DIPHOSPHATE SYNTHASE 2"/>
    <property type="match status" value="1"/>
</dbReference>
<protein>
    <recommendedName>
        <fullName evidence="2">Isoprenyl transferase</fullName>
        <ecNumber evidence="2">2.5.1.-</ecNumber>
    </recommendedName>
</protein>
<dbReference type="InterPro" id="IPR001441">
    <property type="entry name" value="UPP_synth-like"/>
</dbReference>
<dbReference type="GO" id="GO:0045547">
    <property type="term" value="F:ditrans,polycis-polyprenyl diphosphate synthase [(2E,6E)-farnesyl diphosphate specific] activity"/>
    <property type="evidence" value="ECO:0007669"/>
    <property type="project" value="TreeGrafter"/>
</dbReference>
<sequence>MANSQVLDWNTPETLPVHVSFIMDGNGRWAKQRGEERTAGHRAGSETVQRVVRESRKLGIKHVTLYTFSRENWARPKKEVTFLFELLVSFLKKELPALMEQDIKLNIFGEISELPLAARTALQHALKKTEKNTSMTLNLALNYSGRDEIIRAAKQLVADELAVDDVTEENFAARLYSSGIPDPDLMIRTSGEVRLSNFMLFQHAYSEMYFTETLWPDFSIEEFHDVLKAYAARERRFGKTGDQLNND</sequence>
<dbReference type="SUPFAM" id="SSF64005">
    <property type="entry name" value="Undecaprenyl diphosphate synthase"/>
    <property type="match status" value="1"/>
</dbReference>
<evidence type="ECO:0000256" key="1">
    <source>
        <dbReference type="ARBA" id="ARBA00022679"/>
    </source>
</evidence>
<comment type="cofactor">
    <cofactor evidence="2">
        <name>Mg(2+)</name>
        <dbReference type="ChEBI" id="CHEBI:18420"/>
    </cofactor>
    <text evidence="2">Binds 2 magnesium ions per subunit.</text>
</comment>
<comment type="caution">
    <text evidence="3">The sequence shown here is derived from an EMBL/GenBank/DDBJ whole genome shotgun (WGS) entry which is preliminary data.</text>
</comment>
<dbReference type="EC" id="2.5.1.-" evidence="2"/>
<name>A0A1B7XLD3_9BACT</name>